<evidence type="ECO:0000256" key="2">
    <source>
        <dbReference type="ARBA" id="ARBA00022660"/>
    </source>
</evidence>
<feature type="transmembrane region" description="Helical" evidence="7">
    <location>
        <begin position="407"/>
        <end position="430"/>
    </location>
</feature>
<dbReference type="InterPro" id="IPR000883">
    <property type="entry name" value="Cyt_C_Oxase_1"/>
</dbReference>
<feature type="transmembrane region" description="Helical" evidence="7">
    <location>
        <begin position="120"/>
        <end position="142"/>
    </location>
</feature>
<dbReference type="OrthoDB" id="9767153at2"/>
<feature type="transmembrane region" description="Helical" evidence="7">
    <location>
        <begin position="48"/>
        <end position="73"/>
    </location>
</feature>
<evidence type="ECO:0000256" key="1">
    <source>
        <dbReference type="ARBA" id="ARBA00004141"/>
    </source>
</evidence>
<accession>A0A1M7NW57</accession>
<organism evidence="9 10">
    <name type="scientific">Roseibium suaedae</name>
    <dbReference type="NCBI Taxonomy" id="735517"/>
    <lineage>
        <taxon>Bacteria</taxon>
        <taxon>Pseudomonadati</taxon>
        <taxon>Pseudomonadota</taxon>
        <taxon>Alphaproteobacteria</taxon>
        <taxon>Hyphomicrobiales</taxon>
        <taxon>Stappiaceae</taxon>
        <taxon>Roseibium</taxon>
    </lineage>
</organism>
<dbReference type="STRING" id="735517.SAMN05444272_4013"/>
<gene>
    <name evidence="9" type="ORF">SAMN05444272_4013</name>
</gene>
<dbReference type="GO" id="GO:0016020">
    <property type="term" value="C:membrane"/>
    <property type="evidence" value="ECO:0007669"/>
    <property type="project" value="UniProtKB-SubCell"/>
</dbReference>
<evidence type="ECO:0000259" key="8">
    <source>
        <dbReference type="PROSITE" id="PS50855"/>
    </source>
</evidence>
<dbReference type="Proteomes" id="UP000186002">
    <property type="component" value="Unassembled WGS sequence"/>
</dbReference>
<dbReference type="GO" id="GO:0004129">
    <property type="term" value="F:cytochrome-c oxidase activity"/>
    <property type="evidence" value="ECO:0007669"/>
    <property type="project" value="InterPro"/>
</dbReference>
<evidence type="ECO:0000256" key="7">
    <source>
        <dbReference type="SAM" id="Phobius"/>
    </source>
</evidence>
<feature type="transmembrane region" description="Helical" evidence="7">
    <location>
        <begin position="287"/>
        <end position="307"/>
    </location>
</feature>
<feature type="domain" description="Cytochrome oxidase subunit I profile" evidence="8">
    <location>
        <begin position="8"/>
        <end position="449"/>
    </location>
</feature>
<dbReference type="PANTHER" id="PTHR10422">
    <property type="entry name" value="CYTOCHROME C OXIDASE SUBUNIT 1"/>
    <property type="match status" value="1"/>
</dbReference>
<keyword evidence="6" id="KW-0479">Metal-binding</keyword>
<keyword evidence="6" id="KW-0249">Electron transport</keyword>
<protein>
    <submittedName>
        <fullName evidence="9">Nitric oxide reductase, NorB subunit apoprotein</fullName>
    </submittedName>
</protein>
<evidence type="ECO:0000256" key="5">
    <source>
        <dbReference type="ARBA" id="ARBA00023136"/>
    </source>
</evidence>
<evidence type="ECO:0000256" key="3">
    <source>
        <dbReference type="ARBA" id="ARBA00022692"/>
    </source>
</evidence>
<evidence type="ECO:0000256" key="6">
    <source>
        <dbReference type="RuleBase" id="RU000370"/>
    </source>
</evidence>
<evidence type="ECO:0000313" key="10">
    <source>
        <dbReference type="Proteomes" id="UP000186002"/>
    </source>
</evidence>
<feature type="transmembrane region" description="Helical" evidence="7">
    <location>
        <begin position="181"/>
        <end position="206"/>
    </location>
</feature>
<keyword evidence="3 6" id="KW-0812">Transmembrane</keyword>
<proteinExistence type="inferred from homology"/>
<feature type="transmembrane region" description="Helical" evidence="7">
    <location>
        <begin position="218"/>
        <end position="241"/>
    </location>
</feature>
<feature type="transmembrane region" description="Helical" evidence="7">
    <location>
        <begin position="362"/>
        <end position="387"/>
    </location>
</feature>
<feature type="transmembrane region" description="Helical" evidence="7">
    <location>
        <begin position="149"/>
        <end position="169"/>
    </location>
</feature>
<name>A0A1M7NW57_9HYPH</name>
<feature type="transmembrane region" description="Helical" evidence="7">
    <location>
        <begin position="247"/>
        <end position="275"/>
    </location>
</feature>
<dbReference type="EMBL" id="FRBW01000005">
    <property type="protein sequence ID" value="SHN08333.1"/>
    <property type="molecule type" value="Genomic_DNA"/>
</dbReference>
<keyword evidence="6" id="KW-0408">Iron</keyword>
<evidence type="ECO:0000313" key="9">
    <source>
        <dbReference type="EMBL" id="SHN08333.1"/>
    </source>
</evidence>
<reference evidence="9 10" key="1">
    <citation type="submission" date="2016-11" db="EMBL/GenBank/DDBJ databases">
        <authorList>
            <person name="Jaros S."/>
            <person name="Januszkiewicz K."/>
            <person name="Wedrychowicz H."/>
        </authorList>
    </citation>
    <scope>NUCLEOTIDE SEQUENCE [LARGE SCALE GENOMIC DNA]</scope>
    <source>
        <strain evidence="9 10">DSM 22153</strain>
    </source>
</reference>
<dbReference type="InterPro" id="IPR023615">
    <property type="entry name" value="Cyt_c_Oxase_su1_BS"/>
</dbReference>
<keyword evidence="2 6" id="KW-0679">Respiratory chain</keyword>
<dbReference type="GO" id="GO:0022904">
    <property type="term" value="P:respiratory electron transport chain"/>
    <property type="evidence" value="ECO:0007669"/>
    <property type="project" value="TreeGrafter"/>
</dbReference>
<dbReference type="Pfam" id="PF00115">
    <property type="entry name" value="COX1"/>
    <property type="match status" value="1"/>
</dbReference>
<dbReference type="GO" id="GO:0009060">
    <property type="term" value="P:aerobic respiration"/>
    <property type="evidence" value="ECO:0007669"/>
    <property type="project" value="InterPro"/>
</dbReference>
<dbReference type="GO" id="GO:0020037">
    <property type="term" value="F:heme binding"/>
    <property type="evidence" value="ECO:0007669"/>
    <property type="project" value="InterPro"/>
</dbReference>
<feature type="transmembrane region" description="Helical" evidence="7">
    <location>
        <begin position="327"/>
        <end position="350"/>
    </location>
</feature>
<dbReference type="RefSeq" id="WP_073015123.1">
    <property type="nucleotide sequence ID" value="NZ_FRBW01000005.1"/>
</dbReference>
<dbReference type="Gene3D" id="1.20.210.10">
    <property type="entry name" value="Cytochrome c oxidase-like, subunit I domain"/>
    <property type="match status" value="1"/>
</dbReference>
<keyword evidence="6" id="KW-0349">Heme</keyword>
<sequence>MKYASQKVAYWYFVCAMALFGVQILAGGLAGIVYVLPNTLSELLPFNIIRMIHTNALIVWLLMGFFGSAYYLVPEEAERDIESPLLAYIQLGLLMFGALSAVAGYTLGIHEGREFLEQPLWIKIAIVVVALIFLYNISLTVLKGRKTAVTGVLLLGLWGIAVFWLFAFYAPDNLSLDKIYWWYIVHLWVEGVWELVMAAVLAFLMIKMTGVDREVVEKWLYSIVGLALFSGLLGTGHHYYWIGAPGYWQWVGSVFSALEIAPFFAMVIFAFSMVFRGRKDHPNRAAVLWSLGCTVGAFFGAGVWGFLHTLSFVNYYTHGTQVTAAHGHLAFFGAYVMLNLAIITYAMPYLRGKSPYYQTLNIFSFWIMTGAMTVMTFALTFAGAIQVHLQRVMGMSYMEVQDQIAPFYWVRLGAGVLVLISALMFLWAVFGPVRERRAVRASAIAQPAE</sequence>
<dbReference type="InterPro" id="IPR036927">
    <property type="entry name" value="Cyt_c_oxase-like_su1_sf"/>
</dbReference>
<dbReference type="PANTHER" id="PTHR10422:SF43">
    <property type="entry name" value="NITRIC OXIDE REDUCTASE SUBUNIT B"/>
    <property type="match status" value="1"/>
</dbReference>
<feature type="transmembrane region" description="Helical" evidence="7">
    <location>
        <begin position="12"/>
        <end position="36"/>
    </location>
</feature>
<evidence type="ECO:0000256" key="4">
    <source>
        <dbReference type="ARBA" id="ARBA00022989"/>
    </source>
</evidence>
<keyword evidence="10" id="KW-1185">Reference proteome</keyword>
<dbReference type="GO" id="GO:0015990">
    <property type="term" value="P:electron transport coupled proton transport"/>
    <property type="evidence" value="ECO:0007669"/>
    <property type="project" value="TreeGrafter"/>
</dbReference>
<comment type="subcellular location">
    <subcellularLocation>
        <location evidence="1">Membrane</location>
        <topology evidence="1">Multi-pass membrane protein</topology>
    </subcellularLocation>
</comment>
<keyword evidence="4 7" id="KW-1133">Transmembrane helix</keyword>
<feature type="transmembrane region" description="Helical" evidence="7">
    <location>
        <begin position="85"/>
        <end position="108"/>
    </location>
</feature>
<dbReference type="AlphaFoldDB" id="A0A1M7NW57"/>
<dbReference type="SUPFAM" id="SSF81442">
    <property type="entry name" value="Cytochrome c oxidase subunit I-like"/>
    <property type="match status" value="1"/>
</dbReference>
<dbReference type="PROSITE" id="PS00077">
    <property type="entry name" value="COX1_CUB"/>
    <property type="match status" value="1"/>
</dbReference>
<keyword evidence="6" id="KW-0813">Transport</keyword>
<dbReference type="PROSITE" id="PS50855">
    <property type="entry name" value="COX1"/>
    <property type="match status" value="1"/>
</dbReference>
<keyword evidence="5 7" id="KW-0472">Membrane</keyword>
<comment type="similarity">
    <text evidence="6">Belongs to the heme-copper respiratory oxidase family.</text>
</comment>
<dbReference type="InterPro" id="IPR023616">
    <property type="entry name" value="Cyt_c_oxase-like_su1_dom"/>
</dbReference>